<keyword evidence="1" id="KW-1015">Disulfide bond</keyword>
<evidence type="ECO:0000313" key="5">
    <source>
        <dbReference type="Proteomes" id="UP000694843"/>
    </source>
</evidence>
<sequence>MKTSLTFFVTLALWCEVKCCNQTNIDLQPDEVYQFTSVDQFTATPGAVQTCVFEGSAPVAHKIYVLCNPLTIIYDYNCRYSKLLYSPSGDPDYADAVTYCGYRQTLNFTTVTNKVALKFINAIPDNVILPGYICFIATPIKSTAAKRNPTSAESFPEAELPPKATSESNCDCGLGNPEQRDGAASIAEHPWMAGIFSKGRDTPFCGGSLISKQWVLTAAHCVLDEAPDDIEVVLGTNQARPNVKSGRRVKVSRIITNPNYDANNLDNNIALLKMAAPVTYSKRISPVCLPYNLNHSDYEGSAGTITVWGGVGDQEPSEGLEEDDLIIIRGDCFIETDGFWLAVTDNMFCTVGAGKFACNADSGGPLTVQSEGRHIQLGIGSWSLSSCSAPPYPGIYTKVTNFLPWIEKNTKETFCKVN</sequence>
<dbReference type="PANTHER" id="PTHR24258:SF145">
    <property type="entry name" value="SERINE PROTEASE EASTER-LIKE PROTEIN"/>
    <property type="match status" value="1"/>
</dbReference>
<dbReference type="GO" id="GO:0004252">
    <property type="term" value="F:serine-type endopeptidase activity"/>
    <property type="evidence" value="ECO:0007669"/>
    <property type="project" value="InterPro"/>
</dbReference>
<dbReference type="KEGG" id="hazt:108669859"/>
<dbReference type="InterPro" id="IPR043504">
    <property type="entry name" value="Peptidase_S1_PA_chymotrypsin"/>
</dbReference>
<dbReference type="Pfam" id="PF00089">
    <property type="entry name" value="Trypsin"/>
    <property type="match status" value="1"/>
</dbReference>
<dbReference type="SUPFAM" id="SSF50494">
    <property type="entry name" value="Trypsin-like serine proteases"/>
    <property type="match status" value="1"/>
</dbReference>
<dbReference type="InterPro" id="IPR009003">
    <property type="entry name" value="Peptidase_S1_PA"/>
</dbReference>
<gene>
    <name evidence="6" type="primary">LOC108669859</name>
</gene>
<dbReference type="InterPro" id="IPR001254">
    <property type="entry name" value="Trypsin_dom"/>
</dbReference>
<feature type="signal peptide" evidence="3">
    <location>
        <begin position="1"/>
        <end position="19"/>
    </location>
</feature>
<dbReference type="InterPro" id="IPR001314">
    <property type="entry name" value="Peptidase_S1A"/>
</dbReference>
<feature type="domain" description="Peptidase S1" evidence="4">
    <location>
        <begin position="173"/>
        <end position="411"/>
    </location>
</feature>
<dbReference type="Gene3D" id="2.40.10.10">
    <property type="entry name" value="Trypsin-like serine proteases"/>
    <property type="match status" value="1"/>
</dbReference>
<dbReference type="OrthoDB" id="546450at2759"/>
<keyword evidence="5" id="KW-1185">Reference proteome</keyword>
<feature type="region of interest" description="Disordered" evidence="2">
    <location>
        <begin position="147"/>
        <end position="170"/>
    </location>
</feature>
<dbReference type="PROSITE" id="PS50240">
    <property type="entry name" value="TRYPSIN_DOM"/>
    <property type="match status" value="1"/>
</dbReference>
<reference evidence="6" key="1">
    <citation type="submission" date="2025-08" db="UniProtKB">
        <authorList>
            <consortium name="RefSeq"/>
        </authorList>
    </citation>
    <scope>IDENTIFICATION</scope>
    <source>
        <tissue evidence="6">Whole organism</tissue>
    </source>
</reference>
<dbReference type="AlphaFoldDB" id="A0A8B7NGM7"/>
<dbReference type="PROSITE" id="PS00134">
    <property type="entry name" value="TRYPSIN_HIS"/>
    <property type="match status" value="1"/>
</dbReference>
<protein>
    <submittedName>
        <fullName evidence="6">Chymotrypsin-like protease CTRL-1</fullName>
    </submittedName>
</protein>
<dbReference type="GO" id="GO:0006508">
    <property type="term" value="P:proteolysis"/>
    <property type="evidence" value="ECO:0007669"/>
    <property type="project" value="InterPro"/>
</dbReference>
<evidence type="ECO:0000256" key="1">
    <source>
        <dbReference type="ARBA" id="ARBA00023157"/>
    </source>
</evidence>
<evidence type="ECO:0000259" key="4">
    <source>
        <dbReference type="PROSITE" id="PS50240"/>
    </source>
</evidence>
<dbReference type="GeneID" id="108669859"/>
<evidence type="ECO:0000256" key="3">
    <source>
        <dbReference type="SAM" id="SignalP"/>
    </source>
</evidence>
<dbReference type="InterPro" id="IPR018114">
    <property type="entry name" value="TRYPSIN_HIS"/>
</dbReference>
<name>A0A8B7NGM7_HYAAZ</name>
<dbReference type="PRINTS" id="PR00722">
    <property type="entry name" value="CHYMOTRYPSIN"/>
</dbReference>
<feature type="chain" id="PRO_5037271882" evidence="3">
    <location>
        <begin position="20"/>
        <end position="418"/>
    </location>
</feature>
<evidence type="ECO:0000256" key="2">
    <source>
        <dbReference type="SAM" id="MobiDB-lite"/>
    </source>
</evidence>
<organism evidence="5 6">
    <name type="scientific">Hyalella azteca</name>
    <name type="common">Amphipod</name>
    <dbReference type="NCBI Taxonomy" id="294128"/>
    <lineage>
        <taxon>Eukaryota</taxon>
        <taxon>Metazoa</taxon>
        <taxon>Ecdysozoa</taxon>
        <taxon>Arthropoda</taxon>
        <taxon>Crustacea</taxon>
        <taxon>Multicrustacea</taxon>
        <taxon>Malacostraca</taxon>
        <taxon>Eumalacostraca</taxon>
        <taxon>Peracarida</taxon>
        <taxon>Amphipoda</taxon>
        <taxon>Senticaudata</taxon>
        <taxon>Talitrida</taxon>
        <taxon>Talitroidea</taxon>
        <taxon>Hyalellidae</taxon>
        <taxon>Hyalella</taxon>
    </lineage>
</organism>
<accession>A0A8B7NGM7</accession>
<dbReference type="PANTHER" id="PTHR24258">
    <property type="entry name" value="SERINE PROTEASE-RELATED"/>
    <property type="match status" value="1"/>
</dbReference>
<proteinExistence type="predicted"/>
<evidence type="ECO:0000313" key="6">
    <source>
        <dbReference type="RefSeq" id="XP_018012779.2"/>
    </source>
</evidence>
<keyword evidence="3" id="KW-0732">Signal</keyword>
<dbReference type="SMART" id="SM00020">
    <property type="entry name" value="Tryp_SPc"/>
    <property type="match status" value="1"/>
</dbReference>
<dbReference type="CDD" id="cd00190">
    <property type="entry name" value="Tryp_SPc"/>
    <property type="match status" value="1"/>
</dbReference>
<dbReference type="FunFam" id="2.40.10.10:FF:000068">
    <property type="entry name" value="transmembrane protease serine 2"/>
    <property type="match status" value="1"/>
</dbReference>
<dbReference type="Proteomes" id="UP000694843">
    <property type="component" value="Unplaced"/>
</dbReference>
<dbReference type="RefSeq" id="XP_018012779.2">
    <property type="nucleotide sequence ID" value="XM_018157290.2"/>
</dbReference>